<reference evidence="1" key="1">
    <citation type="submission" date="2023-06" db="EMBL/GenBank/DDBJ databases">
        <authorList>
            <consortium name="Lawrence Berkeley National Laboratory"/>
            <person name="Ahrendt S."/>
            <person name="Sahu N."/>
            <person name="Indic B."/>
            <person name="Wong-Bajracharya J."/>
            <person name="Merenyi Z."/>
            <person name="Ke H.-M."/>
            <person name="Monk M."/>
            <person name="Kocsube S."/>
            <person name="Drula E."/>
            <person name="Lipzen A."/>
            <person name="Balint B."/>
            <person name="Henrissat B."/>
            <person name="Andreopoulos B."/>
            <person name="Martin F.M."/>
            <person name="Harder C.B."/>
            <person name="Rigling D."/>
            <person name="Ford K.L."/>
            <person name="Foster G.D."/>
            <person name="Pangilinan J."/>
            <person name="Papanicolaou A."/>
            <person name="Barry K."/>
            <person name="LaButti K."/>
            <person name="Viragh M."/>
            <person name="Koriabine M."/>
            <person name="Yan M."/>
            <person name="Riley R."/>
            <person name="Champramary S."/>
            <person name="Plett K.L."/>
            <person name="Tsai I.J."/>
            <person name="Slot J."/>
            <person name="Sipos G."/>
            <person name="Plett J."/>
            <person name="Nagy L.G."/>
            <person name="Grigoriev I.V."/>
        </authorList>
    </citation>
    <scope>NUCLEOTIDE SEQUENCE</scope>
    <source>
        <strain evidence="1">CCBAS 213</strain>
    </source>
</reference>
<dbReference type="RefSeq" id="XP_060337785.1">
    <property type="nucleotide sequence ID" value="XM_060469217.1"/>
</dbReference>
<dbReference type="AlphaFoldDB" id="A0AA39NK93"/>
<comment type="caution">
    <text evidence="1">The sequence shown here is derived from an EMBL/GenBank/DDBJ whole genome shotgun (WGS) entry which is preliminary data.</text>
</comment>
<evidence type="ECO:0000313" key="1">
    <source>
        <dbReference type="EMBL" id="KAK0467193.1"/>
    </source>
</evidence>
<dbReference type="Proteomes" id="UP001175211">
    <property type="component" value="Unassembled WGS sequence"/>
</dbReference>
<sequence length="211" mass="23289">MSLSSCVSESDHSLAAASSFDLPPAAPKLLVPLRSLGPEHFMTPVFPFFTRYIWFTIDAKTTLAGLNDPEVDIITQDMRGKIYVGCAIDVRFSTITLPSPEQFTGIESWMSFPLAPQVEDPRPDREPLYPTNALPLPGFCHWTILPIVTCKFPKDRREPGDAAQLGSTAQRLYFTAKYDDMNSQEPLKSNMPPAGALARNPFCVGGYDISS</sequence>
<evidence type="ECO:0000313" key="2">
    <source>
        <dbReference type="Proteomes" id="UP001175211"/>
    </source>
</evidence>
<dbReference type="GeneID" id="85352765"/>
<dbReference type="EMBL" id="JAUEPS010000003">
    <property type="protein sequence ID" value="KAK0467193.1"/>
    <property type="molecule type" value="Genomic_DNA"/>
</dbReference>
<keyword evidence="2" id="KW-1185">Reference proteome</keyword>
<protein>
    <submittedName>
        <fullName evidence="1">Uncharacterized protein</fullName>
    </submittedName>
</protein>
<organism evidence="1 2">
    <name type="scientific">Armillaria tabescens</name>
    <name type="common">Ringless honey mushroom</name>
    <name type="synonym">Agaricus tabescens</name>
    <dbReference type="NCBI Taxonomy" id="1929756"/>
    <lineage>
        <taxon>Eukaryota</taxon>
        <taxon>Fungi</taxon>
        <taxon>Dikarya</taxon>
        <taxon>Basidiomycota</taxon>
        <taxon>Agaricomycotina</taxon>
        <taxon>Agaricomycetes</taxon>
        <taxon>Agaricomycetidae</taxon>
        <taxon>Agaricales</taxon>
        <taxon>Marasmiineae</taxon>
        <taxon>Physalacriaceae</taxon>
        <taxon>Desarmillaria</taxon>
    </lineage>
</organism>
<name>A0AA39NK93_ARMTA</name>
<accession>A0AA39NK93</accession>
<proteinExistence type="predicted"/>
<gene>
    <name evidence="1" type="ORF">EV420DRAFT_1474560</name>
</gene>